<name>A0A6A6WNM3_9PLEO</name>
<evidence type="ECO:0000313" key="1">
    <source>
        <dbReference type="EMBL" id="KAF2785474.1"/>
    </source>
</evidence>
<protein>
    <submittedName>
        <fullName evidence="1">Uncharacterized protein</fullName>
    </submittedName>
</protein>
<gene>
    <name evidence="1" type="ORF">K505DRAFT_15943</name>
</gene>
<organism evidence="1 2">
    <name type="scientific">Melanomma pulvis-pyrius CBS 109.77</name>
    <dbReference type="NCBI Taxonomy" id="1314802"/>
    <lineage>
        <taxon>Eukaryota</taxon>
        <taxon>Fungi</taxon>
        <taxon>Dikarya</taxon>
        <taxon>Ascomycota</taxon>
        <taxon>Pezizomycotina</taxon>
        <taxon>Dothideomycetes</taxon>
        <taxon>Pleosporomycetidae</taxon>
        <taxon>Pleosporales</taxon>
        <taxon>Melanommataceae</taxon>
        <taxon>Melanomma</taxon>
    </lineage>
</organism>
<evidence type="ECO:0000313" key="2">
    <source>
        <dbReference type="Proteomes" id="UP000799757"/>
    </source>
</evidence>
<keyword evidence="2" id="KW-1185">Reference proteome</keyword>
<dbReference type="EMBL" id="MU003018">
    <property type="protein sequence ID" value="KAF2785474.1"/>
    <property type="molecule type" value="Genomic_DNA"/>
</dbReference>
<dbReference type="Proteomes" id="UP000799757">
    <property type="component" value="Unassembled WGS sequence"/>
</dbReference>
<accession>A0A6A6WNM3</accession>
<reference evidence="1" key="1">
    <citation type="journal article" date="2020" name="Stud. Mycol.">
        <title>101 Dothideomycetes genomes: a test case for predicting lifestyles and emergence of pathogens.</title>
        <authorList>
            <person name="Haridas S."/>
            <person name="Albert R."/>
            <person name="Binder M."/>
            <person name="Bloem J."/>
            <person name="Labutti K."/>
            <person name="Salamov A."/>
            <person name="Andreopoulos B."/>
            <person name="Baker S."/>
            <person name="Barry K."/>
            <person name="Bills G."/>
            <person name="Bluhm B."/>
            <person name="Cannon C."/>
            <person name="Castanera R."/>
            <person name="Culley D."/>
            <person name="Daum C."/>
            <person name="Ezra D."/>
            <person name="Gonzalez J."/>
            <person name="Henrissat B."/>
            <person name="Kuo A."/>
            <person name="Liang C."/>
            <person name="Lipzen A."/>
            <person name="Lutzoni F."/>
            <person name="Magnuson J."/>
            <person name="Mondo S."/>
            <person name="Nolan M."/>
            <person name="Ohm R."/>
            <person name="Pangilinan J."/>
            <person name="Park H.-J."/>
            <person name="Ramirez L."/>
            <person name="Alfaro M."/>
            <person name="Sun H."/>
            <person name="Tritt A."/>
            <person name="Yoshinaga Y."/>
            <person name="Zwiers L.-H."/>
            <person name="Turgeon B."/>
            <person name="Goodwin S."/>
            <person name="Spatafora J."/>
            <person name="Crous P."/>
            <person name="Grigoriev I."/>
        </authorList>
    </citation>
    <scope>NUCLEOTIDE SEQUENCE</scope>
    <source>
        <strain evidence="1">CBS 109.77</strain>
    </source>
</reference>
<dbReference type="AlphaFoldDB" id="A0A6A6WNM3"/>
<proteinExistence type="predicted"/>
<sequence>MRMGWKRRCSRWRRLSLAASSVSLAASAFILVRHLYVREAPPQKRKTQQGAPARQQEAQRVGLLFSSTKTTTDSCARMRLVA</sequence>